<dbReference type="NCBIfam" id="TIGR03790">
    <property type="entry name" value="TIGR03790 family protein"/>
    <property type="match status" value="1"/>
</dbReference>
<name>A0A0F9UPE2_9ZZZZ</name>
<reference evidence="2" key="1">
    <citation type="journal article" date="2015" name="Nature">
        <title>Complex archaea that bridge the gap between prokaryotes and eukaryotes.</title>
        <authorList>
            <person name="Spang A."/>
            <person name="Saw J.H."/>
            <person name="Jorgensen S.L."/>
            <person name="Zaremba-Niedzwiedzka K."/>
            <person name="Martijn J."/>
            <person name="Lind A.E."/>
            <person name="van Eijk R."/>
            <person name="Schleper C."/>
            <person name="Guy L."/>
            <person name="Ettema T.J."/>
        </authorList>
    </citation>
    <scope>NUCLEOTIDE SEQUENCE</scope>
</reference>
<evidence type="ECO:0008006" key="3">
    <source>
        <dbReference type="Google" id="ProtNLM"/>
    </source>
</evidence>
<feature type="compositionally biased region" description="Polar residues" evidence="1">
    <location>
        <begin position="587"/>
        <end position="598"/>
    </location>
</feature>
<protein>
    <recommendedName>
        <fullName evidence="3">TIGR03790 family protein</fullName>
    </recommendedName>
</protein>
<feature type="compositionally biased region" description="Pro residues" evidence="1">
    <location>
        <begin position="568"/>
        <end position="578"/>
    </location>
</feature>
<evidence type="ECO:0000313" key="2">
    <source>
        <dbReference type="EMBL" id="KKN89352.1"/>
    </source>
</evidence>
<gene>
    <name evidence="2" type="ORF">LCGC14_0238580</name>
</gene>
<feature type="region of interest" description="Disordered" evidence="1">
    <location>
        <begin position="549"/>
        <end position="598"/>
    </location>
</feature>
<feature type="compositionally biased region" description="Basic and acidic residues" evidence="1">
    <location>
        <begin position="555"/>
        <end position="565"/>
    </location>
</feature>
<organism evidence="2">
    <name type="scientific">marine sediment metagenome</name>
    <dbReference type="NCBI Taxonomy" id="412755"/>
    <lineage>
        <taxon>unclassified sequences</taxon>
        <taxon>metagenomes</taxon>
        <taxon>ecological metagenomes</taxon>
    </lineage>
</organism>
<accession>A0A0F9UPE2</accession>
<evidence type="ECO:0000256" key="1">
    <source>
        <dbReference type="SAM" id="MobiDB-lite"/>
    </source>
</evidence>
<sequence>MRRLWVSIALSLIAWPGAVALGLEPAEVLVVANENVADSVALAKHYATVRDIPPENIALIRTTGGYSIARPDYEKEILTPIRAFLARRTSDTPIRVICLMWGVPVRIEHMDRLPPPGLPRFYTAEAWRYRQRLSIDRKLMVRIGKRFPKTPVKKLEPLAKLFDKPSPTPPSRSPALAKLRKNIEIELAQAIEIVAALTDEQKQHIAGRQLLGMHLELYGLEGLIAYVDKHHPAELPDATAYRQPLATANAKIAELTAGDGPQTPDQARTLLAWHQRAKGALATAAYALVQMARTSLKRGDKGDASVDSELAMIGVGDYKKEGPLANPLHFFIAAQLGPRATGVIMTCRIDGPTAADARRIIDDSVAVERLGLDGVIYVDAGMPPRFQNKEGGGYVEFDQGLRSLGVILKKVSRMRLVMDLQPTVFPADSCPNAALYVGWYSLQSYVPAFQWARGAVAYHVASYEAMDLRNPKSNQWCPKLIQNGVVATLGAVNEPGLAAFPDQKPFFLMLLTGRYTVAECYWRTTRMISWQMTLIADPLYNPFKVNPHVNPKSLKTSDPRTKLLPDSDWPPPYRPPTTQPAATQPASSRPTTTSQPTN</sequence>
<dbReference type="AlphaFoldDB" id="A0A0F9UPE2"/>
<dbReference type="EMBL" id="LAZR01000119">
    <property type="protein sequence ID" value="KKN89352.1"/>
    <property type="molecule type" value="Genomic_DNA"/>
</dbReference>
<comment type="caution">
    <text evidence="2">The sequence shown here is derived from an EMBL/GenBank/DDBJ whole genome shotgun (WGS) entry which is preliminary data.</text>
</comment>
<dbReference type="InterPro" id="IPR022265">
    <property type="entry name" value="CHP03790"/>
</dbReference>
<proteinExistence type="predicted"/>